<organism evidence="2 3">
    <name type="scientific">Digitaria exilis</name>
    <dbReference type="NCBI Taxonomy" id="1010633"/>
    <lineage>
        <taxon>Eukaryota</taxon>
        <taxon>Viridiplantae</taxon>
        <taxon>Streptophyta</taxon>
        <taxon>Embryophyta</taxon>
        <taxon>Tracheophyta</taxon>
        <taxon>Spermatophyta</taxon>
        <taxon>Magnoliopsida</taxon>
        <taxon>Liliopsida</taxon>
        <taxon>Poales</taxon>
        <taxon>Poaceae</taxon>
        <taxon>PACMAD clade</taxon>
        <taxon>Panicoideae</taxon>
        <taxon>Panicodae</taxon>
        <taxon>Paniceae</taxon>
        <taxon>Anthephorinae</taxon>
        <taxon>Digitaria</taxon>
    </lineage>
</organism>
<sequence length="224" mass="24999">MLDWYIQYKKNQHAGFVFKKPHHMKCADALNKQFGMGVTDRARRLLAKPINFYHEMEELFSGSSADGSLAMDQETCLDNDGTSSDNSDLQWMNDTSSYASGDDSSSTKPHASKKRFRGKSPKKPQKSRSRFAEATKEISNTMKAIVQALAEPPPPPPLPTPQPGGAHASLWKRIEALPITSEDKINLGVYLARPEHEGMRDFLSASSDNTLETLVYKFFSQDGK</sequence>
<comment type="caution">
    <text evidence="2">The sequence shown here is derived from an EMBL/GenBank/DDBJ whole genome shotgun (WGS) entry which is preliminary data.</text>
</comment>
<reference evidence="2" key="1">
    <citation type="submission" date="2020-07" db="EMBL/GenBank/DDBJ databases">
        <title>Genome sequence and genetic diversity analysis of an under-domesticated orphan crop, white fonio (Digitaria exilis).</title>
        <authorList>
            <person name="Bennetzen J.L."/>
            <person name="Chen S."/>
            <person name="Ma X."/>
            <person name="Wang X."/>
            <person name="Yssel A.E.J."/>
            <person name="Chaluvadi S.R."/>
            <person name="Johnson M."/>
            <person name="Gangashetty P."/>
            <person name="Hamidou F."/>
            <person name="Sanogo M.D."/>
            <person name="Zwaenepoel A."/>
            <person name="Wallace J."/>
            <person name="Van De Peer Y."/>
            <person name="Van Deynze A."/>
        </authorList>
    </citation>
    <scope>NUCLEOTIDE SEQUENCE</scope>
    <source>
        <tissue evidence="2">Leaves</tissue>
    </source>
</reference>
<dbReference type="PANTHER" id="PTHR47906">
    <property type="entry name" value="OSJNBB0050O03.9 PROTEIN-RELATED"/>
    <property type="match status" value="1"/>
</dbReference>
<proteinExistence type="predicted"/>
<name>A0A835BAI1_9POAL</name>
<dbReference type="OrthoDB" id="680825at2759"/>
<evidence type="ECO:0000313" key="2">
    <source>
        <dbReference type="EMBL" id="KAF8693275.1"/>
    </source>
</evidence>
<feature type="compositionally biased region" description="Basic residues" evidence="1">
    <location>
        <begin position="110"/>
        <end position="129"/>
    </location>
</feature>
<gene>
    <name evidence="2" type="ORF">HU200_038659</name>
</gene>
<dbReference type="EMBL" id="JACEFO010001924">
    <property type="protein sequence ID" value="KAF8693275.1"/>
    <property type="molecule type" value="Genomic_DNA"/>
</dbReference>
<feature type="compositionally biased region" description="Low complexity" evidence="1">
    <location>
        <begin position="94"/>
        <end position="106"/>
    </location>
</feature>
<evidence type="ECO:0000313" key="3">
    <source>
        <dbReference type="Proteomes" id="UP000636709"/>
    </source>
</evidence>
<evidence type="ECO:0000256" key="1">
    <source>
        <dbReference type="SAM" id="MobiDB-lite"/>
    </source>
</evidence>
<feature type="region of interest" description="Disordered" evidence="1">
    <location>
        <begin position="74"/>
        <end position="131"/>
    </location>
</feature>
<feature type="compositionally biased region" description="Polar residues" evidence="1">
    <location>
        <begin position="80"/>
        <end position="93"/>
    </location>
</feature>
<protein>
    <submittedName>
        <fullName evidence="2">Uncharacterized protein</fullName>
    </submittedName>
</protein>
<keyword evidence="3" id="KW-1185">Reference proteome</keyword>
<dbReference type="PANTHER" id="PTHR47906:SF5">
    <property type="entry name" value="OS05G0118600 PROTEIN"/>
    <property type="match status" value="1"/>
</dbReference>
<accession>A0A835BAI1</accession>
<dbReference type="AlphaFoldDB" id="A0A835BAI1"/>
<dbReference type="Proteomes" id="UP000636709">
    <property type="component" value="Unassembled WGS sequence"/>
</dbReference>